<gene>
    <name evidence="2" type="ORF">MTR66_13850</name>
</gene>
<proteinExistence type="predicted"/>
<keyword evidence="3" id="KW-1185">Reference proteome</keyword>
<organism evidence="2 3">
    <name type="scientific">Novosphingobium beihaiensis</name>
    <dbReference type="NCBI Taxonomy" id="2930389"/>
    <lineage>
        <taxon>Bacteria</taxon>
        <taxon>Pseudomonadati</taxon>
        <taxon>Pseudomonadota</taxon>
        <taxon>Alphaproteobacteria</taxon>
        <taxon>Sphingomonadales</taxon>
        <taxon>Sphingomonadaceae</taxon>
        <taxon>Novosphingobium</taxon>
    </lineage>
</organism>
<dbReference type="RefSeq" id="WP_243922033.1">
    <property type="nucleotide sequence ID" value="NZ_JALHLG010000020.1"/>
</dbReference>
<protein>
    <recommendedName>
        <fullName evidence="4">DUF4349 domain-containing protein</fullName>
    </recommendedName>
</protein>
<reference evidence="2 3" key="1">
    <citation type="submission" date="2022-04" db="EMBL/GenBank/DDBJ databases">
        <title>Identification of a novel bacterium isolated from mangrove sediments.</title>
        <authorList>
            <person name="Pan X."/>
        </authorList>
    </citation>
    <scope>NUCLEOTIDE SEQUENCE [LARGE SCALE GENOMIC DNA]</scope>
    <source>
        <strain evidence="2 3">B2638</strain>
    </source>
</reference>
<evidence type="ECO:0008006" key="4">
    <source>
        <dbReference type="Google" id="ProtNLM"/>
    </source>
</evidence>
<keyword evidence="1" id="KW-0472">Membrane</keyword>
<keyword evidence="1" id="KW-0812">Transmembrane</keyword>
<evidence type="ECO:0000313" key="3">
    <source>
        <dbReference type="Proteomes" id="UP001202281"/>
    </source>
</evidence>
<accession>A0ABT0BS55</accession>
<name>A0ABT0BS55_9SPHN</name>
<feature type="transmembrane region" description="Helical" evidence="1">
    <location>
        <begin position="260"/>
        <end position="279"/>
    </location>
</feature>
<keyword evidence="1" id="KW-1133">Transmembrane helix</keyword>
<comment type="caution">
    <text evidence="2">The sequence shown here is derived from an EMBL/GenBank/DDBJ whole genome shotgun (WGS) entry which is preliminary data.</text>
</comment>
<evidence type="ECO:0000313" key="2">
    <source>
        <dbReference type="EMBL" id="MCJ2187896.1"/>
    </source>
</evidence>
<dbReference type="EMBL" id="JALHLG010000020">
    <property type="protein sequence ID" value="MCJ2187896.1"/>
    <property type="molecule type" value="Genomic_DNA"/>
</dbReference>
<evidence type="ECO:0000256" key="1">
    <source>
        <dbReference type="SAM" id="Phobius"/>
    </source>
</evidence>
<sequence length="312" mass="33746">MNNRTKRALWLGIGLTPFVLCISTTMAVKGLTTAPALQADMVYEAGQWQTYVERQQTNPAAARSVADTLAPLKQSICTAAELESSGGTITGSGGPGAVSGALQSSCAGLKTILETIEAAAERDLARSKSLTEEIDRLRAIPEREDLSVFERQRAFRKATDKIKADLADGSAENLREKINAQLAVLRSSVIELEGEDGRFGARQAAAISNLKSQLGEVEKIVSDFLGAGNADEAQEMAEPADLLWSGAAIARWWPRMIPQIALGVAVDFIILWMAAFLAVNRASLREMQDAFATKERNRARPNRTNQTMRKGV</sequence>
<dbReference type="Proteomes" id="UP001202281">
    <property type="component" value="Unassembled WGS sequence"/>
</dbReference>